<reference evidence="2" key="1">
    <citation type="journal article" date="2019" name="Int. J. Syst. Evol. Microbiol.">
        <title>The Global Catalogue of Microorganisms (GCM) 10K type strain sequencing project: providing services to taxonomists for standard genome sequencing and annotation.</title>
        <authorList>
            <consortium name="The Broad Institute Genomics Platform"/>
            <consortium name="The Broad Institute Genome Sequencing Center for Infectious Disease"/>
            <person name="Wu L."/>
            <person name="Ma J."/>
        </authorList>
    </citation>
    <scope>NUCLEOTIDE SEQUENCE [LARGE SCALE GENOMIC DNA]</scope>
    <source>
        <strain evidence="2">CCUG 66188</strain>
    </source>
</reference>
<dbReference type="Proteomes" id="UP001596023">
    <property type="component" value="Unassembled WGS sequence"/>
</dbReference>
<gene>
    <name evidence="1" type="ORF">ACFO6W_05420</name>
</gene>
<dbReference type="EMBL" id="JBHSGN010000046">
    <property type="protein sequence ID" value="MFC4673123.1"/>
    <property type="molecule type" value="Genomic_DNA"/>
</dbReference>
<proteinExistence type="predicted"/>
<evidence type="ECO:0000313" key="1">
    <source>
        <dbReference type="EMBL" id="MFC4673123.1"/>
    </source>
</evidence>
<dbReference type="RefSeq" id="WP_379994357.1">
    <property type="nucleotide sequence ID" value="NZ_JBHSGN010000046.1"/>
</dbReference>
<accession>A0ABV9KT28</accession>
<comment type="caution">
    <text evidence="1">The sequence shown here is derived from an EMBL/GenBank/DDBJ whole genome shotgun (WGS) entry which is preliminary data.</text>
</comment>
<evidence type="ECO:0000313" key="2">
    <source>
        <dbReference type="Proteomes" id="UP001596023"/>
    </source>
</evidence>
<sequence length="203" mass="24219">MKKLVREITAYRYGELEEYAREKARENYLAEEHLPEFFSDDLTAELQEQYGLNHLKTYYSLSYCQGDGLCLYGRINHSELFGNGKFKKVAFEGIHYRQIQSVYDVLQGIDFEHCNRYFNAKTVCIDSHFYDDATDRQVEIIERIAANVQSWYFSFCREWEKRGYDYFYKISDEEMREICEINDYFFAKGGQSINMDEYSESAV</sequence>
<keyword evidence="2" id="KW-1185">Reference proteome</keyword>
<protein>
    <submittedName>
        <fullName evidence="1">Uncharacterized protein</fullName>
    </submittedName>
</protein>
<organism evidence="1 2">
    <name type="scientific">Dysgonomonas termitidis</name>
    <dbReference type="NCBI Taxonomy" id="1516126"/>
    <lineage>
        <taxon>Bacteria</taxon>
        <taxon>Pseudomonadati</taxon>
        <taxon>Bacteroidota</taxon>
        <taxon>Bacteroidia</taxon>
        <taxon>Bacteroidales</taxon>
        <taxon>Dysgonomonadaceae</taxon>
        <taxon>Dysgonomonas</taxon>
    </lineage>
</organism>
<name>A0ABV9KT28_9BACT</name>